<dbReference type="InterPro" id="IPR034444">
    <property type="entry name" value="Nuo17.8"/>
</dbReference>
<dbReference type="OrthoDB" id="2120038at2759"/>
<dbReference type="AlphaFoldDB" id="A0A0N0RSL5"/>
<accession>A0A0N0RSL5</accession>
<protein>
    <submittedName>
        <fullName evidence="1">Uncharacterized protein</fullName>
    </submittedName>
</protein>
<comment type="caution">
    <text evidence="1">The sequence shown here is derived from an EMBL/GenBank/DDBJ whole genome shotgun (WGS) entry which is preliminary data.</text>
</comment>
<dbReference type="RefSeq" id="XP_017993211.1">
    <property type="nucleotide sequence ID" value="XM_018137058.1"/>
</dbReference>
<dbReference type="GO" id="GO:0005739">
    <property type="term" value="C:mitochondrion"/>
    <property type="evidence" value="ECO:0007669"/>
    <property type="project" value="InterPro"/>
</dbReference>
<dbReference type="GeneID" id="28728933"/>
<sequence length="166" mass="18395">MVASARFSRALVNPTIASMRSHGLHTSRMVRASHAPMSAEQTAEYPQQGFSSRMWGFILFAGVAGFVGMRVSSANKAKQGSSDAKPYLTELIESLQTSADQVREENKKHLDFSIQRAESQMLMQDAQKPSAHRFKFPAAFDQYPQRGVPVGSMVDTSNLEVNKERV</sequence>
<dbReference type="Proteomes" id="UP000037751">
    <property type="component" value="Unassembled WGS sequence"/>
</dbReference>
<dbReference type="PANTHER" id="PTHR42100">
    <property type="entry name" value="OXIDOREDUCTASE 178 KDA SUBUNIT, PUTATIVE (AFU_ORTHOLOGUE AFUA_8G04320)-RELATED"/>
    <property type="match status" value="1"/>
</dbReference>
<evidence type="ECO:0000313" key="2">
    <source>
        <dbReference type="Proteomes" id="UP000037751"/>
    </source>
</evidence>
<name>A0A0N0RSL5_9BASI</name>
<dbReference type="VEuPathDB" id="FungiDB:Malapachy_2569"/>
<evidence type="ECO:0000313" key="1">
    <source>
        <dbReference type="EMBL" id="KOS15579.1"/>
    </source>
</evidence>
<dbReference type="STRING" id="77020.A0A0N0RSL5"/>
<keyword evidence="2" id="KW-1185">Reference proteome</keyword>
<dbReference type="EMBL" id="LGAV01000002">
    <property type="protein sequence ID" value="KOS15579.1"/>
    <property type="molecule type" value="Genomic_DNA"/>
</dbReference>
<organism evidence="1 2">
    <name type="scientific">Malassezia pachydermatis</name>
    <dbReference type="NCBI Taxonomy" id="77020"/>
    <lineage>
        <taxon>Eukaryota</taxon>
        <taxon>Fungi</taxon>
        <taxon>Dikarya</taxon>
        <taxon>Basidiomycota</taxon>
        <taxon>Ustilaginomycotina</taxon>
        <taxon>Malasseziomycetes</taxon>
        <taxon>Malasseziales</taxon>
        <taxon>Malasseziaceae</taxon>
        <taxon>Malassezia</taxon>
    </lineage>
</organism>
<proteinExistence type="predicted"/>
<dbReference type="PANTHER" id="PTHR42100:SF1">
    <property type="entry name" value="OXIDOREDUCTASE 178 KDA SUBUNIT, PUTATIVE (AFU_ORTHOLOGUE AFUA_8G04320)-RELATED"/>
    <property type="match status" value="1"/>
</dbReference>
<reference evidence="1 2" key="1">
    <citation type="submission" date="2015-07" db="EMBL/GenBank/DDBJ databases">
        <title>Draft Genome Sequence of Malassezia furfur CBS1878 and Malassezia pachydermatis CBS1879.</title>
        <authorList>
            <person name="Triana S."/>
            <person name="Ohm R."/>
            <person name="Gonzalez A."/>
            <person name="DeCock H."/>
            <person name="Restrepo S."/>
            <person name="Celis A."/>
        </authorList>
    </citation>
    <scope>NUCLEOTIDE SEQUENCE [LARGE SCALE GENOMIC DNA]</scope>
    <source>
        <strain evidence="1 2">CBS 1879</strain>
    </source>
</reference>
<gene>
    <name evidence="1" type="ORF">Malapachy_2569</name>
</gene>